<feature type="domain" description="EthD" evidence="1">
    <location>
        <begin position="136"/>
        <end position="206"/>
    </location>
</feature>
<dbReference type="InterPro" id="IPR009799">
    <property type="entry name" value="EthD_dom"/>
</dbReference>
<reference evidence="2 3" key="1">
    <citation type="submission" date="2016-11" db="EMBL/GenBank/DDBJ databases">
        <authorList>
            <person name="Jaros S."/>
            <person name="Januszkiewicz K."/>
            <person name="Wedrychowicz H."/>
        </authorList>
    </citation>
    <scope>NUCLEOTIDE SEQUENCE [LARGE SCALE GENOMIC DNA]</scope>
    <source>
        <strain evidence="2 3">CECT 7868</strain>
    </source>
</reference>
<feature type="domain" description="EthD" evidence="1">
    <location>
        <begin position="11"/>
        <end position="102"/>
    </location>
</feature>
<dbReference type="SUPFAM" id="SSF54909">
    <property type="entry name" value="Dimeric alpha+beta barrel"/>
    <property type="match status" value="2"/>
</dbReference>
<dbReference type="Gene3D" id="3.30.70.100">
    <property type="match status" value="2"/>
</dbReference>
<evidence type="ECO:0000259" key="1">
    <source>
        <dbReference type="Pfam" id="PF07110"/>
    </source>
</evidence>
<name>A0A1M5ZE69_9VIBR</name>
<accession>A0A1M5ZE69</accession>
<dbReference type="Pfam" id="PF07110">
    <property type="entry name" value="EthD"/>
    <property type="match status" value="2"/>
</dbReference>
<dbReference type="InterPro" id="IPR011008">
    <property type="entry name" value="Dimeric_a/b-barrel"/>
</dbReference>
<protein>
    <recommendedName>
        <fullName evidence="1">EthD domain-containing protein</fullName>
    </recommendedName>
</protein>
<dbReference type="Proteomes" id="UP000184608">
    <property type="component" value="Unassembled WGS sequence"/>
</dbReference>
<gene>
    <name evidence="2" type="ORF">VA7868_02614</name>
</gene>
<dbReference type="AlphaFoldDB" id="A0A1M5ZE69"/>
<proteinExistence type="predicted"/>
<evidence type="ECO:0000313" key="3">
    <source>
        <dbReference type="Proteomes" id="UP000184608"/>
    </source>
</evidence>
<dbReference type="RefSeq" id="WP_073604265.1">
    <property type="nucleotide sequence ID" value="NZ_FQXZ01000027.1"/>
</dbReference>
<dbReference type="GO" id="GO:0016491">
    <property type="term" value="F:oxidoreductase activity"/>
    <property type="evidence" value="ECO:0007669"/>
    <property type="project" value="InterPro"/>
</dbReference>
<evidence type="ECO:0000313" key="2">
    <source>
        <dbReference type="EMBL" id="SHI22459.1"/>
    </source>
</evidence>
<sequence length="247" mass="27795">MIKMIAAVARKPGMTRSEFFAYIQHVHGRITTDNPLTIRKYVQNHVEDSAFGTTAERTHSLLPVRDSVTELSFDDAGAMQDTFSDEYVKTVVGPDGQNFSDEKNSLSVVVKDVEQDVLQPASGCGGKVMHFLRAADGLDLETFFARWKAAHLEALASCPEAAATVRRCVHHHQLPEFNDMLAYFGGLDVPVYEGVASLWYDNMSCTGMFRAYEKALLEINSDPEKTFYCPEQSFFMYAREITVYEDY</sequence>
<organism evidence="2 3">
    <name type="scientific">Vibrio aerogenes CECT 7868</name>
    <dbReference type="NCBI Taxonomy" id="1216006"/>
    <lineage>
        <taxon>Bacteria</taxon>
        <taxon>Pseudomonadati</taxon>
        <taxon>Pseudomonadota</taxon>
        <taxon>Gammaproteobacteria</taxon>
        <taxon>Vibrionales</taxon>
        <taxon>Vibrionaceae</taxon>
        <taxon>Vibrio</taxon>
    </lineage>
</organism>
<dbReference type="EMBL" id="FQXZ01000027">
    <property type="protein sequence ID" value="SHI22459.1"/>
    <property type="molecule type" value="Genomic_DNA"/>
</dbReference>
<keyword evidence="3" id="KW-1185">Reference proteome</keyword>